<dbReference type="InterPro" id="IPR013424">
    <property type="entry name" value="Ice-binding_C"/>
</dbReference>
<proteinExistence type="predicted"/>
<sequence>MSSRSRSPHSRSLRSRLVRWSFGSLGSVSLLLAAPASAVNTTWIGGTAQWDDGGSTANWNPADEPDSNDAAIFNTNNIVTLGTNNVINGLTMSASSELLLNGHTLTVDGPTALSGSGTRLDLTGALSVLDAADVTIGNGATIFLDGGTLESLVVGAANSTVTINSGGTLSGNGEWSMTDSIAAVTTLINNNGTISASNPSTLILVPPAAATLHVSAVDVDARFDLDGSGESGAVNVTRNQTLDIDVPLSDIFNGALTMTQETKLDISSSWILGAGAVMTIDNGAVGGIGGALAGKATIAGASFSQNSGAITVVDDDGTLQFDAPLTINGGTLVNNGLVIFNSSTVLGAAAGMTLPTASSSFTVAANRNVVINQNNFNLDGFGVLTNTITVESGGDLTVNTTDYDPDSATNAFNGTINLNRGNIEVITSDAEFVMDGVLNMNSTGAVGAEWDGESIDIGNDAGALSAHLNVTGDGNINSQARFFTNIDFNSDADVNVAAGASLAFNEAVSFDTVNGGNNASFTGSGSMFFSGLVNVNEAVTLNMVGGLVDLDGADAFGEFINIDAPMTINAATFANFGRVNGGGGVNTLDVNNNAGTGVLTVNLDDPNGEWTLNGPGVMNLANDNAPATLLAGSDVNVNGAINVTGDVRTTARLDIAGTVNISTAAEPFRLAGGDNVNDPNTIAGGTISGVGVIGADAGKELRGFGTINTGIDFDGNAKLRADNGTLTINGAIIDVDQVGTADADGTLHVTNAWNNNVSAGVQLNGGVLSGGTITNDVAAGISGHGLVSARVINNTQLSATNGGSLVFETAGNDNDWDGAANNAVLHALSGDLELRDNATFTFGGTATAVGDHKVYTKGFGFNFNSSSTLNLTQGTLQADETTTISGAIVVGAGTASTINVQNNRFLDIQTGSSTTLNGNLQLKNNNIGIEAGATFSGAGAIVIPSGSHMIADNLADIGVLLDMQGTFRPGGFNTIGRVNLFDYQQASTGLVEVELTGTALNAFDRLVASGDVVLDGSLVIDIDGAFVPALGNTFNIITGNTVTGVFDTIDVSGMPAGLAFHLNYLGNAVQLQVVNEPFFTADFDEDGDVDSTDLAIWKNAFNLNQLGDADGDNDSDGADFLLWQQQFGSKPAVAVGTPVATAVPEPSGFALLAFAAAGIAAARRRELAKLL</sequence>
<dbReference type="RefSeq" id="WP_152097028.1">
    <property type="nucleotide sequence ID" value="NZ_AP021861.1"/>
</dbReference>
<protein>
    <recommendedName>
        <fullName evidence="2">Ice-binding protein C-terminal domain-containing protein</fullName>
    </recommendedName>
</protein>
<organism evidence="3 4">
    <name type="scientific">Lacipirellula parvula</name>
    <dbReference type="NCBI Taxonomy" id="2650471"/>
    <lineage>
        <taxon>Bacteria</taxon>
        <taxon>Pseudomonadati</taxon>
        <taxon>Planctomycetota</taxon>
        <taxon>Planctomycetia</taxon>
        <taxon>Pirellulales</taxon>
        <taxon>Lacipirellulaceae</taxon>
        <taxon>Lacipirellula</taxon>
    </lineage>
</organism>
<accession>A0A5K7X332</accession>
<reference evidence="4" key="1">
    <citation type="submission" date="2019-10" db="EMBL/GenBank/DDBJ databases">
        <title>Lacipirellula parvula gen. nov., sp. nov., representing a lineage of planctomycetes widespread in freshwater anoxic habitats, and description of the family Lacipirellulaceae.</title>
        <authorList>
            <person name="Dedysh S.N."/>
            <person name="Kulichevskaya I.S."/>
            <person name="Beletsky A.V."/>
            <person name="Rakitin A.L."/>
            <person name="Mardanov A.V."/>
            <person name="Ivanova A.A."/>
            <person name="Saltykova V.X."/>
            <person name="Rijpstra W.I.C."/>
            <person name="Sinninghe Damste J.S."/>
            <person name="Ravin N.V."/>
        </authorList>
    </citation>
    <scope>NUCLEOTIDE SEQUENCE [LARGE SCALE GENOMIC DNA]</scope>
    <source>
        <strain evidence="4">PX69</strain>
    </source>
</reference>
<evidence type="ECO:0000313" key="3">
    <source>
        <dbReference type="EMBL" id="BBO30745.1"/>
    </source>
</evidence>
<feature type="chain" id="PRO_5024908324" description="Ice-binding protein C-terminal domain-containing protein" evidence="1">
    <location>
        <begin position="39"/>
        <end position="1171"/>
    </location>
</feature>
<dbReference type="KEGG" id="lpav:PLANPX_0357"/>
<dbReference type="Pfam" id="PF07589">
    <property type="entry name" value="PEP-CTERM"/>
    <property type="match status" value="1"/>
</dbReference>
<name>A0A5K7X332_9BACT</name>
<evidence type="ECO:0000313" key="4">
    <source>
        <dbReference type="Proteomes" id="UP000326837"/>
    </source>
</evidence>
<evidence type="ECO:0000259" key="2">
    <source>
        <dbReference type="Pfam" id="PF07589"/>
    </source>
</evidence>
<evidence type="ECO:0000256" key="1">
    <source>
        <dbReference type="SAM" id="SignalP"/>
    </source>
</evidence>
<dbReference type="EMBL" id="AP021861">
    <property type="protein sequence ID" value="BBO30745.1"/>
    <property type="molecule type" value="Genomic_DNA"/>
</dbReference>
<feature type="signal peptide" evidence="1">
    <location>
        <begin position="1"/>
        <end position="38"/>
    </location>
</feature>
<dbReference type="Proteomes" id="UP000326837">
    <property type="component" value="Chromosome"/>
</dbReference>
<dbReference type="AlphaFoldDB" id="A0A5K7X332"/>
<keyword evidence="4" id="KW-1185">Reference proteome</keyword>
<keyword evidence="1" id="KW-0732">Signal</keyword>
<feature type="domain" description="Ice-binding protein C-terminal" evidence="2">
    <location>
        <begin position="1142"/>
        <end position="1165"/>
    </location>
</feature>
<dbReference type="PROSITE" id="PS00018">
    <property type="entry name" value="EF_HAND_1"/>
    <property type="match status" value="1"/>
</dbReference>
<gene>
    <name evidence="3" type="ORF">PLANPX_0357</name>
</gene>
<dbReference type="InterPro" id="IPR018247">
    <property type="entry name" value="EF_Hand_1_Ca_BS"/>
</dbReference>